<dbReference type="Proteomes" id="UP000012227">
    <property type="component" value="Unassembled WGS sequence"/>
</dbReference>
<reference evidence="1 2" key="1">
    <citation type="submission" date="2013-03" db="EMBL/GenBank/DDBJ databases">
        <authorList>
            <person name="Harkins D.M."/>
            <person name="Durkin A.S."/>
            <person name="Brinkac L.M."/>
            <person name="Haft D.H."/>
            <person name="Selengut J.D."/>
            <person name="Sanka R."/>
            <person name="DePew J."/>
            <person name="Purushe J."/>
            <person name="Galloway R.L."/>
            <person name="Vinetz J.M."/>
            <person name="Sutton G.G."/>
            <person name="Nierman W.C."/>
            <person name="Fouts D.E."/>
        </authorList>
    </citation>
    <scope>NUCLEOTIDE SEQUENCE [LARGE SCALE GENOMIC DNA]</scope>
    <source>
        <strain evidence="1 2">Waz Holland</strain>
    </source>
</reference>
<dbReference type="EMBL" id="AOGY02000027">
    <property type="protein sequence ID" value="EMY70819.1"/>
    <property type="molecule type" value="Genomic_DNA"/>
</dbReference>
<dbReference type="AlphaFoldDB" id="N1W3J1"/>
<comment type="caution">
    <text evidence="1">The sequence shown here is derived from an EMBL/GenBank/DDBJ whole genome shotgun (WGS) entry which is preliminary data.</text>
</comment>
<sequence length="51" mass="5489">MSIPSGKVTGFLGYTLFSGGKRLAQPIKRIAVRSSRTFKGGTTRTEKTDGK</sequence>
<proteinExistence type="predicted"/>
<organism evidence="1 2">
    <name type="scientific">Leptospira vanthielii serovar Holland str. Waz Holland = ATCC 700522</name>
    <dbReference type="NCBI Taxonomy" id="1218591"/>
    <lineage>
        <taxon>Bacteria</taxon>
        <taxon>Pseudomonadati</taxon>
        <taxon>Spirochaetota</taxon>
        <taxon>Spirochaetia</taxon>
        <taxon>Leptospirales</taxon>
        <taxon>Leptospiraceae</taxon>
        <taxon>Leptospira</taxon>
    </lineage>
</organism>
<protein>
    <submittedName>
        <fullName evidence="1">Uncharacterized protein</fullName>
    </submittedName>
</protein>
<name>N1W3J1_9LEPT</name>
<gene>
    <name evidence="1" type="ORF">LEP1GSC199_4046</name>
</gene>
<evidence type="ECO:0000313" key="2">
    <source>
        <dbReference type="Proteomes" id="UP000012227"/>
    </source>
</evidence>
<evidence type="ECO:0000313" key="1">
    <source>
        <dbReference type="EMBL" id="EMY70819.1"/>
    </source>
</evidence>
<accession>N1W3J1</accession>